<name>A0AAD9QLP4_ACRCE</name>
<protein>
    <recommendedName>
        <fullName evidence="6">Caveolin</fullName>
    </recommendedName>
</protein>
<dbReference type="PANTHER" id="PTHR10844">
    <property type="entry name" value="CAVEOLIN"/>
    <property type="match status" value="1"/>
</dbReference>
<dbReference type="GO" id="GO:0070836">
    <property type="term" value="P:caveola assembly"/>
    <property type="evidence" value="ECO:0007669"/>
    <property type="project" value="InterPro"/>
</dbReference>
<sequence length="144" mass="16409">MNEADQQVYGELVPHNRDPYNNNDFLKVSFHDVICEPPAIRSPDCSYEFTQVIYDKTATCTYATLTLVFGGFLSFVYGLFCGLLTCGYVWFGTPALRVWLIALGFIAKLWKGVFMNFYEPLFDSVGKIFAHINVNVTHRSIQEV</sequence>
<comment type="similarity">
    <text evidence="2 6">Belongs to the caveolin family.</text>
</comment>
<evidence type="ECO:0000313" key="9">
    <source>
        <dbReference type="Proteomes" id="UP001249851"/>
    </source>
</evidence>
<organism evidence="8 9">
    <name type="scientific">Acropora cervicornis</name>
    <name type="common">Staghorn coral</name>
    <dbReference type="NCBI Taxonomy" id="6130"/>
    <lineage>
        <taxon>Eukaryota</taxon>
        <taxon>Metazoa</taxon>
        <taxon>Cnidaria</taxon>
        <taxon>Anthozoa</taxon>
        <taxon>Hexacorallia</taxon>
        <taxon>Scleractinia</taxon>
        <taxon>Astrocoeniina</taxon>
        <taxon>Acroporidae</taxon>
        <taxon>Acropora</taxon>
    </lineage>
</organism>
<dbReference type="Pfam" id="PF01146">
    <property type="entry name" value="Caveolin"/>
    <property type="match status" value="1"/>
</dbReference>
<evidence type="ECO:0000256" key="1">
    <source>
        <dbReference type="ARBA" id="ARBA00004202"/>
    </source>
</evidence>
<dbReference type="GO" id="GO:0000139">
    <property type="term" value="C:Golgi membrane"/>
    <property type="evidence" value="ECO:0007669"/>
    <property type="project" value="UniProtKB-SubCell"/>
</dbReference>
<evidence type="ECO:0000256" key="5">
    <source>
        <dbReference type="ARBA" id="ARBA00023136"/>
    </source>
</evidence>
<dbReference type="GO" id="GO:0005901">
    <property type="term" value="C:caveola"/>
    <property type="evidence" value="ECO:0007669"/>
    <property type="project" value="UniProtKB-SubCell"/>
</dbReference>
<dbReference type="InterPro" id="IPR001612">
    <property type="entry name" value="Caveolin"/>
</dbReference>
<reference evidence="8" key="1">
    <citation type="journal article" date="2023" name="G3 (Bethesda)">
        <title>Whole genome assembly and annotation of the endangered Caribbean coral Acropora cervicornis.</title>
        <authorList>
            <person name="Selwyn J.D."/>
            <person name="Vollmer S.V."/>
        </authorList>
    </citation>
    <scope>NUCLEOTIDE SEQUENCE</scope>
    <source>
        <strain evidence="8">K2</strain>
    </source>
</reference>
<dbReference type="AlphaFoldDB" id="A0AAD9QLP4"/>
<comment type="subcellular location">
    <subcellularLocation>
        <location evidence="1 6">Cell membrane</location>
        <topology evidence="1 6">Peripheral membrane protein</topology>
    </subcellularLocation>
    <subcellularLocation>
        <location evidence="6">Golgi apparatus membrane</location>
        <topology evidence="6">Peripheral membrane protein</topology>
    </subcellularLocation>
    <subcellularLocation>
        <location evidence="6">Membrane</location>
        <location evidence="6">Caveola</location>
        <topology evidence="6">Peripheral membrane protein</topology>
    </subcellularLocation>
</comment>
<evidence type="ECO:0000256" key="3">
    <source>
        <dbReference type="ARBA" id="ARBA00022475"/>
    </source>
</evidence>
<evidence type="ECO:0000256" key="7">
    <source>
        <dbReference type="SAM" id="Phobius"/>
    </source>
</evidence>
<dbReference type="GO" id="GO:0060090">
    <property type="term" value="F:molecular adaptor activity"/>
    <property type="evidence" value="ECO:0007669"/>
    <property type="project" value="TreeGrafter"/>
</dbReference>
<evidence type="ECO:0000256" key="6">
    <source>
        <dbReference type="RuleBase" id="RU000680"/>
    </source>
</evidence>
<keyword evidence="5 6" id="KW-0472">Membrane</keyword>
<feature type="transmembrane region" description="Helical" evidence="7">
    <location>
        <begin position="65"/>
        <end position="91"/>
    </location>
</feature>
<comment type="function">
    <text evidence="6">May act as a scaffolding protein within caveolar membranes. Interacts directly with G-protein alpha subunits and can functionally regulate their activity.</text>
</comment>
<evidence type="ECO:0000256" key="4">
    <source>
        <dbReference type="ARBA" id="ARBA00023034"/>
    </source>
</evidence>
<evidence type="ECO:0000313" key="8">
    <source>
        <dbReference type="EMBL" id="KAK2563532.1"/>
    </source>
</evidence>
<gene>
    <name evidence="8" type="ORF">P5673_013253</name>
</gene>
<keyword evidence="7" id="KW-0812">Transmembrane</keyword>
<dbReference type="PANTHER" id="PTHR10844:SF19">
    <property type="entry name" value="CAVEOLIN-2"/>
    <property type="match status" value="1"/>
</dbReference>
<feature type="transmembrane region" description="Helical" evidence="7">
    <location>
        <begin position="97"/>
        <end position="118"/>
    </location>
</feature>
<keyword evidence="9" id="KW-1185">Reference proteome</keyword>
<keyword evidence="7" id="KW-1133">Transmembrane helix</keyword>
<dbReference type="Proteomes" id="UP001249851">
    <property type="component" value="Unassembled WGS sequence"/>
</dbReference>
<accession>A0AAD9QLP4</accession>
<reference evidence="8" key="2">
    <citation type="journal article" date="2023" name="Science">
        <title>Genomic signatures of disease resistance in endangered staghorn corals.</title>
        <authorList>
            <person name="Vollmer S.V."/>
            <person name="Selwyn J.D."/>
            <person name="Despard B.A."/>
            <person name="Roesel C.L."/>
        </authorList>
    </citation>
    <scope>NUCLEOTIDE SEQUENCE</scope>
    <source>
        <strain evidence="8">K2</strain>
    </source>
</reference>
<comment type="caution">
    <text evidence="8">The sequence shown here is derived from an EMBL/GenBank/DDBJ whole genome shotgun (WGS) entry which is preliminary data.</text>
</comment>
<proteinExistence type="inferred from homology"/>
<keyword evidence="4 6" id="KW-0333">Golgi apparatus</keyword>
<dbReference type="EMBL" id="JARQWQ010000025">
    <property type="protein sequence ID" value="KAK2563532.1"/>
    <property type="molecule type" value="Genomic_DNA"/>
</dbReference>
<evidence type="ECO:0000256" key="2">
    <source>
        <dbReference type="ARBA" id="ARBA00010988"/>
    </source>
</evidence>
<keyword evidence="3 6" id="KW-1003">Cell membrane</keyword>